<dbReference type="GO" id="GO:0031176">
    <property type="term" value="F:endo-1,4-beta-xylanase activity"/>
    <property type="evidence" value="ECO:0007669"/>
    <property type="project" value="UniProtKB-EC"/>
</dbReference>
<sequence>MTDRTHLPTTDAAAEDRRSDITSNRDQTETALERRSYMQLLATLGVATPLLGAASETATAQAASDDWESAADERIETHRTGDLEVVVEDDSGERVADADVAVEMDEHAFGFGVAIDAPTLLEADETDPYREHTRELFNTVVLGDHHKWRFFDDNPQPANDATAWALEHDLDVRGHTCLWGNVNAWSIPPDVVEAMGVDWPEGGADDPDYDPEYVRERTLDHIEDLIEHYGDDIMEWEIVNEVLHETALIAAVEEGPDEELEPTAAATAPILAEWYDHAQTIADREGVGIAVNDYNTLEGDYADTQAAYHDQIQFLLEEGIDLDGIGFQCHFDAAETLEPEAVYSILDEFVEYDVGLRITEFDTFQELQGVEWESDEAKGEFLSQFLTTVYSHPAVEQFVLWGLWDGDHWGENFDGHEADAPLFYEDWEPKPGYDAYTDLVFEQWWTDESGATDSSGRYETQAFLGTHEVTVTVDETTVTETVSVTESDGTTEVVVTVSDDSEEISVGGYEPQDTTGDGLANDITGDGQSTHDDVAVFFEHIDGDTIQENPQLFDFAETGDVGFRDALALLRTI</sequence>
<dbReference type="PANTHER" id="PTHR31490:SF88">
    <property type="entry name" value="BETA-XYLANASE"/>
    <property type="match status" value="1"/>
</dbReference>
<keyword evidence="9" id="KW-0624">Polysaccharide degradation</keyword>
<gene>
    <name evidence="12" type="ORF">B2G88_05775</name>
</gene>
<evidence type="ECO:0000256" key="7">
    <source>
        <dbReference type="ARBA" id="ARBA00023277"/>
    </source>
</evidence>
<comment type="similarity">
    <text evidence="2">Belongs to the glycosyl hydrolase 10 (cellulase F) family.</text>
</comment>
<dbReference type="PROSITE" id="PS51760">
    <property type="entry name" value="GH10_2"/>
    <property type="match status" value="1"/>
</dbReference>
<dbReference type="InterPro" id="IPR017853">
    <property type="entry name" value="GH"/>
</dbReference>
<evidence type="ECO:0000256" key="4">
    <source>
        <dbReference type="ARBA" id="ARBA00022651"/>
    </source>
</evidence>
<dbReference type="Gene3D" id="3.20.20.80">
    <property type="entry name" value="Glycosidases"/>
    <property type="match status" value="1"/>
</dbReference>
<dbReference type="SUPFAM" id="SSF51445">
    <property type="entry name" value="(Trans)glycosidases"/>
    <property type="match status" value="1"/>
</dbReference>
<dbReference type="Proteomes" id="UP000196084">
    <property type="component" value="Unassembled WGS sequence"/>
</dbReference>
<evidence type="ECO:0000313" key="12">
    <source>
        <dbReference type="EMBL" id="OVE86288.1"/>
    </source>
</evidence>
<evidence type="ECO:0000256" key="8">
    <source>
        <dbReference type="ARBA" id="ARBA00023295"/>
    </source>
</evidence>
<protein>
    <recommendedName>
        <fullName evidence="3">endo-1,4-beta-xylanase</fullName>
        <ecNumber evidence="3">3.2.1.8</ecNumber>
    </recommendedName>
</protein>
<dbReference type="Pfam" id="PF00331">
    <property type="entry name" value="Glyco_hydro_10"/>
    <property type="match status" value="1"/>
</dbReference>
<evidence type="ECO:0000313" key="13">
    <source>
        <dbReference type="Proteomes" id="UP000196084"/>
    </source>
</evidence>
<evidence type="ECO:0000259" key="11">
    <source>
        <dbReference type="PROSITE" id="PS51760"/>
    </source>
</evidence>
<reference evidence="12 13" key="1">
    <citation type="submission" date="2017-02" db="EMBL/GenBank/DDBJ databases">
        <title>Natronthermophilus aegyptiacus gen. nov.,sp. nov., an aerobic, extremely halophilic alkalithermophilic archaeon isolated from the athalassohaline Wadi An Natrun, Egypt.</title>
        <authorList>
            <person name="Zhao B."/>
        </authorList>
    </citation>
    <scope>NUCLEOTIDE SEQUENCE [LARGE SCALE GENOMIC DNA]</scope>
    <source>
        <strain evidence="12 13">CGMCC 1.3597</strain>
    </source>
</reference>
<keyword evidence="6" id="KW-0378">Hydrolase</keyword>
<dbReference type="InterPro" id="IPR006311">
    <property type="entry name" value="TAT_signal"/>
</dbReference>
<proteinExistence type="inferred from homology"/>
<evidence type="ECO:0000256" key="1">
    <source>
        <dbReference type="ARBA" id="ARBA00000681"/>
    </source>
</evidence>
<keyword evidence="7" id="KW-0119">Carbohydrate metabolism</keyword>
<keyword evidence="8" id="KW-0326">Glycosidase</keyword>
<dbReference type="AlphaFoldDB" id="A0A202EDM1"/>
<dbReference type="PANTHER" id="PTHR31490">
    <property type="entry name" value="GLYCOSYL HYDROLASE"/>
    <property type="match status" value="1"/>
</dbReference>
<name>A0A202EDM1_9EURY</name>
<evidence type="ECO:0000256" key="2">
    <source>
        <dbReference type="ARBA" id="ARBA00007495"/>
    </source>
</evidence>
<keyword evidence="13" id="KW-1185">Reference proteome</keyword>
<comment type="caution">
    <text evidence="12">The sequence shown here is derived from an EMBL/GenBank/DDBJ whole genome shotgun (WGS) entry which is preliminary data.</text>
</comment>
<keyword evidence="5" id="KW-0732">Signal</keyword>
<evidence type="ECO:0000256" key="9">
    <source>
        <dbReference type="ARBA" id="ARBA00023326"/>
    </source>
</evidence>
<dbReference type="EMBL" id="MWPH01000001">
    <property type="protein sequence ID" value="OVE86288.1"/>
    <property type="molecule type" value="Genomic_DNA"/>
</dbReference>
<evidence type="ECO:0000256" key="3">
    <source>
        <dbReference type="ARBA" id="ARBA00012590"/>
    </source>
</evidence>
<dbReference type="InterPro" id="IPR001000">
    <property type="entry name" value="GH10_dom"/>
</dbReference>
<dbReference type="InterPro" id="IPR044846">
    <property type="entry name" value="GH10"/>
</dbReference>
<dbReference type="PROSITE" id="PS51318">
    <property type="entry name" value="TAT"/>
    <property type="match status" value="1"/>
</dbReference>
<feature type="domain" description="GH10" evidence="11">
    <location>
        <begin position="114"/>
        <end position="439"/>
    </location>
</feature>
<comment type="catalytic activity">
    <reaction evidence="1">
        <text>Endohydrolysis of (1-&gt;4)-beta-D-xylosidic linkages in xylans.</text>
        <dbReference type="EC" id="3.2.1.8"/>
    </reaction>
</comment>
<evidence type="ECO:0000256" key="10">
    <source>
        <dbReference type="SAM" id="MobiDB-lite"/>
    </source>
</evidence>
<dbReference type="PRINTS" id="PR00134">
    <property type="entry name" value="GLHYDRLASE10"/>
</dbReference>
<dbReference type="GO" id="GO:0045493">
    <property type="term" value="P:xylan catabolic process"/>
    <property type="evidence" value="ECO:0007669"/>
    <property type="project" value="UniProtKB-KW"/>
</dbReference>
<feature type="region of interest" description="Disordered" evidence="10">
    <location>
        <begin position="1"/>
        <end position="30"/>
    </location>
</feature>
<dbReference type="RefSeq" id="WP_087714215.1">
    <property type="nucleotide sequence ID" value="NZ_MWPH01000001.1"/>
</dbReference>
<accession>A0A202EDM1</accession>
<evidence type="ECO:0000256" key="6">
    <source>
        <dbReference type="ARBA" id="ARBA00022801"/>
    </source>
</evidence>
<organism evidence="12 13">
    <name type="scientific">Natronolimnobius baerhuensis</name>
    <dbReference type="NCBI Taxonomy" id="253108"/>
    <lineage>
        <taxon>Archaea</taxon>
        <taxon>Methanobacteriati</taxon>
        <taxon>Methanobacteriota</taxon>
        <taxon>Stenosarchaea group</taxon>
        <taxon>Halobacteria</taxon>
        <taxon>Halobacteriales</taxon>
        <taxon>Natrialbaceae</taxon>
        <taxon>Natronolimnobius</taxon>
    </lineage>
</organism>
<dbReference type="SMART" id="SM00633">
    <property type="entry name" value="Glyco_10"/>
    <property type="match status" value="1"/>
</dbReference>
<evidence type="ECO:0000256" key="5">
    <source>
        <dbReference type="ARBA" id="ARBA00022729"/>
    </source>
</evidence>
<keyword evidence="4" id="KW-0858">Xylan degradation</keyword>
<dbReference type="OrthoDB" id="117332at2157"/>
<dbReference type="EC" id="3.2.1.8" evidence="3"/>